<comment type="subcellular location">
    <subcellularLocation>
        <location evidence="1">Nucleus</location>
    </subcellularLocation>
</comment>
<dbReference type="GO" id="GO:0005634">
    <property type="term" value="C:nucleus"/>
    <property type="evidence" value="ECO:0007669"/>
    <property type="project" value="UniProtKB-SubCell"/>
</dbReference>
<evidence type="ECO:0000256" key="3">
    <source>
        <dbReference type="ARBA" id="ARBA00023125"/>
    </source>
</evidence>
<gene>
    <name evidence="8" type="ORF">LUZ61_006145</name>
</gene>
<evidence type="ECO:0000256" key="1">
    <source>
        <dbReference type="ARBA" id="ARBA00004123"/>
    </source>
</evidence>
<keyword evidence="3" id="KW-0238">DNA-binding</keyword>
<dbReference type="EMBL" id="JAMRDG010000001">
    <property type="protein sequence ID" value="KAJ3702440.1"/>
    <property type="molecule type" value="Genomic_DNA"/>
</dbReference>
<dbReference type="CDD" id="cd10017">
    <property type="entry name" value="B3_DNA"/>
    <property type="match status" value="2"/>
</dbReference>
<name>A0AAD5ZR02_9POAL</name>
<dbReference type="PANTHER" id="PTHR31391">
    <property type="entry name" value="B3 DOMAIN-CONTAINING PROTEIN OS11G0197600-RELATED"/>
    <property type="match status" value="1"/>
</dbReference>
<reference evidence="8 9" key="1">
    <citation type="journal article" date="2022" name="Cell">
        <title>Repeat-based holocentromeres influence genome architecture and karyotype evolution.</title>
        <authorList>
            <person name="Hofstatter P.G."/>
            <person name="Thangavel G."/>
            <person name="Lux T."/>
            <person name="Neumann P."/>
            <person name="Vondrak T."/>
            <person name="Novak P."/>
            <person name="Zhang M."/>
            <person name="Costa L."/>
            <person name="Castellani M."/>
            <person name="Scott A."/>
            <person name="Toegelov H."/>
            <person name="Fuchs J."/>
            <person name="Mata-Sucre Y."/>
            <person name="Dias Y."/>
            <person name="Vanzela A.L.L."/>
            <person name="Huettel B."/>
            <person name="Almeida C.C.S."/>
            <person name="Simkova H."/>
            <person name="Souza G."/>
            <person name="Pedrosa-Harand A."/>
            <person name="Macas J."/>
            <person name="Mayer K.F.X."/>
            <person name="Houben A."/>
            <person name="Marques A."/>
        </authorList>
    </citation>
    <scope>NUCLEOTIDE SEQUENCE [LARGE SCALE GENOMIC DNA]</scope>
    <source>
        <strain evidence="8">RhyTen1mFocal</strain>
    </source>
</reference>
<proteinExistence type="predicted"/>
<dbReference type="Pfam" id="PF02362">
    <property type="entry name" value="B3"/>
    <property type="match status" value="2"/>
</dbReference>
<evidence type="ECO:0000256" key="6">
    <source>
        <dbReference type="SAM" id="MobiDB-lite"/>
    </source>
</evidence>
<protein>
    <recommendedName>
        <fullName evidence="7">TF-B3 domain-containing protein</fullName>
    </recommendedName>
</protein>
<feature type="compositionally biased region" description="Low complexity" evidence="6">
    <location>
        <begin position="161"/>
        <end position="183"/>
    </location>
</feature>
<organism evidence="8 9">
    <name type="scientific">Rhynchospora tenuis</name>
    <dbReference type="NCBI Taxonomy" id="198213"/>
    <lineage>
        <taxon>Eukaryota</taxon>
        <taxon>Viridiplantae</taxon>
        <taxon>Streptophyta</taxon>
        <taxon>Embryophyta</taxon>
        <taxon>Tracheophyta</taxon>
        <taxon>Spermatophyta</taxon>
        <taxon>Magnoliopsida</taxon>
        <taxon>Liliopsida</taxon>
        <taxon>Poales</taxon>
        <taxon>Cyperaceae</taxon>
        <taxon>Cyperoideae</taxon>
        <taxon>Rhynchosporeae</taxon>
        <taxon>Rhynchospora</taxon>
    </lineage>
</organism>
<dbReference type="Gene3D" id="2.40.330.10">
    <property type="entry name" value="DNA-binding pseudobarrel domain"/>
    <property type="match status" value="2"/>
</dbReference>
<dbReference type="PANTHER" id="PTHR31391:SF70">
    <property type="entry name" value="B3 DOMAIN-CONTAINING PROTEIN OS03G0622200"/>
    <property type="match status" value="1"/>
</dbReference>
<feature type="domain" description="TF-B3" evidence="7">
    <location>
        <begin position="24"/>
        <end position="116"/>
    </location>
</feature>
<accession>A0AAD5ZR02</accession>
<evidence type="ECO:0000256" key="4">
    <source>
        <dbReference type="ARBA" id="ARBA00023163"/>
    </source>
</evidence>
<keyword evidence="5" id="KW-0539">Nucleus</keyword>
<keyword evidence="9" id="KW-1185">Reference proteome</keyword>
<evidence type="ECO:0000256" key="5">
    <source>
        <dbReference type="ARBA" id="ARBA00023242"/>
    </source>
</evidence>
<dbReference type="Proteomes" id="UP001210211">
    <property type="component" value="Unassembled WGS sequence"/>
</dbReference>
<feature type="region of interest" description="Disordered" evidence="6">
    <location>
        <begin position="159"/>
        <end position="187"/>
    </location>
</feature>
<dbReference type="SMART" id="SM01019">
    <property type="entry name" value="B3"/>
    <property type="match status" value="2"/>
</dbReference>
<sequence length="332" mass="37978">MKRRDCNKRSTCEKNSCSHMDSTKIKFFKKMDAFCLNKMDLPKALNVKGRIAKEVKLKGPNGNIWEVGVTKLVENLSFQSGWKDFVIANSIKANDLLLFKCNSESSSFEVKIFHPSRCEGTSPFFVKEKKIETRKTNRTRNSSIRNMDAPDCEIQQDVTVTSTSGSSSDSEYSGSSSDSEYSSDYVPIQKARRRRSKRAVASKEPFVLPAGLQLTPADRGRVMQLSHGVEPGNKYFVTLMKFSHVNGKYLVAIPSRFAVEHLPRVNRAILHYKGRKWSLYIYYKYNSDLYPYFATGFKEFVKDNNLRVGDLCLFELMKNKDTVSFKVHISRN</sequence>
<dbReference type="InterPro" id="IPR044837">
    <property type="entry name" value="REM16-like"/>
</dbReference>
<dbReference type="PROSITE" id="PS50863">
    <property type="entry name" value="B3"/>
    <property type="match status" value="2"/>
</dbReference>
<evidence type="ECO:0000313" key="8">
    <source>
        <dbReference type="EMBL" id="KAJ3702440.1"/>
    </source>
</evidence>
<keyword evidence="4" id="KW-0804">Transcription</keyword>
<dbReference type="GO" id="GO:0003677">
    <property type="term" value="F:DNA binding"/>
    <property type="evidence" value="ECO:0007669"/>
    <property type="project" value="UniProtKB-KW"/>
</dbReference>
<dbReference type="InterPro" id="IPR003340">
    <property type="entry name" value="B3_DNA-bd"/>
</dbReference>
<dbReference type="SUPFAM" id="SSF101936">
    <property type="entry name" value="DNA-binding pseudobarrel domain"/>
    <property type="match status" value="2"/>
</dbReference>
<dbReference type="AlphaFoldDB" id="A0AAD5ZR02"/>
<comment type="caution">
    <text evidence="8">The sequence shown here is derived from an EMBL/GenBank/DDBJ whole genome shotgun (WGS) entry which is preliminary data.</text>
</comment>
<evidence type="ECO:0000256" key="2">
    <source>
        <dbReference type="ARBA" id="ARBA00023015"/>
    </source>
</evidence>
<dbReference type="InterPro" id="IPR015300">
    <property type="entry name" value="DNA-bd_pseudobarrel_sf"/>
</dbReference>
<keyword evidence="2" id="KW-0805">Transcription regulation</keyword>
<evidence type="ECO:0000259" key="7">
    <source>
        <dbReference type="PROSITE" id="PS50863"/>
    </source>
</evidence>
<evidence type="ECO:0000313" key="9">
    <source>
        <dbReference type="Proteomes" id="UP001210211"/>
    </source>
</evidence>
<feature type="domain" description="TF-B3" evidence="7">
    <location>
        <begin position="236"/>
        <end position="332"/>
    </location>
</feature>